<dbReference type="EMBL" id="JAVRRT010000004">
    <property type="protein sequence ID" value="KAK5172763.1"/>
    <property type="molecule type" value="Genomic_DNA"/>
</dbReference>
<accession>A0AAV9PK46</accession>
<evidence type="ECO:0000259" key="1">
    <source>
        <dbReference type="PROSITE" id="PS50011"/>
    </source>
</evidence>
<gene>
    <name evidence="2" type="ORF">LTR77_002883</name>
</gene>
<protein>
    <recommendedName>
        <fullName evidence="1">Protein kinase domain-containing protein</fullName>
    </recommendedName>
</protein>
<dbReference type="RefSeq" id="XP_064661481.1">
    <property type="nucleotide sequence ID" value="XM_064800142.1"/>
</dbReference>
<dbReference type="InterPro" id="IPR011009">
    <property type="entry name" value="Kinase-like_dom_sf"/>
</dbReference>
<name>A0AAV9PK46_9PEZI</name>
<sequence>MSCSVNLVRSRRSGTLYVEKRIPASGEMKKYARAKLEELVRFGRASRHTTYLVDDYRERGHIVLIPEYCDLGSCNDLMEDTDGIPLPEDYLWHILKDIAKGLVFIHRGIADSTGIPFHLKPGHFPLHDWS</sequence>
<dbReference type="Proteomes" id="UP001337655">
    <property type="component" value="Unassembled WGS sequence"/>
</dbReference>
<feature type="domain" description="Protein kinase" evidence="1">
    <location>
        <begin position="1"/>
        <end position="130"/>
    </location>
</feature>
<evidence type="ECO:0000313" key="3">
    <source>
        <dbReference type="Proteomes" id="UP001337655"/>
    </source>
</evidence>
<dbReference type="AlphaFoldDB" id="A0AAV9PK46"/>
<evidence type="ECO:0000313" key="2">
    <source>
        <dbReference type="EMBL" id="KAK5172763.1"/>
    </source>
</evidence>
<dbReference type="GO" id="GO:0005524">
    <property type="term" value="F:ATP binding"/>
    <property type="evidence" value="ECO:0007669"/>
    <property type="project" value="InterPro"/>
</dbReference>
<dbReference type="SUPFAM" id="SSF56112">
    <property type="entry name" value="Protein kinase-like (PK-like)"/>
    <property type="match status" value="1"/>
</dbReference>
<dbReference type="InterPro" id="IPR000719">
    <property type="entry name" value="Prot_kinase_dom"/>
</dbReference>
<organism evidence="2 3">
    <name type="scientific">Saxophila tyrrhenica</name>
    <dbReference type="NCBI Taxonomy" id="1690608"/>
    <lineage>
        <taxon>Eukaryota</taxon>
        <taxon>Fungi</taxon>
        <taxon>Dikarya</taxon>
        <taxon>Ascomycota</taxon>
        <taxon>Pezizomycotina</taxon>
        <taxon>Dothideomycetes</taxon>
        <taxon>Dothideomycetidae</taxon>
        <taxon>Mycosphaerellales</taxon>
        <taxon>Extremaceae</taxon>
        <taxon>Saxophila</taxon>
    </lineage>
</organism>
<dbReference type="PROSITE" id="PS50011">
    <property type="entry name" value="PROTEIN_KINASE_DOM"/>
    <property type="match status" value="1"/>
</dbReference>
<proteinExistence type="predicted"/>
<dbReference type="GO" id="GO:0004672">
    <property type="term" value="F:protein kinase activity"/>
    <property type="evidence" value="ECO:0007669"/>
    <property type="project" value="InterPro"/>
</dbReference>
<dbReference type="GeneID" id="89924230"/>
<reference evidence="2 3" key="1">
    <citation type="submission" date="2023-08" db="EMBL/GenBank/DDBJ databases">
        <title>Black Yeasts Isolated from many extreme environments.</title>
        <authorList>
            <person name="Coleine C."/>
            <person name="Stajich J.E."/>
            <person name="Selbmann L."/>
        </authorList>
    </citation>
    <scope>NUCLEOTIDE SEQUENCE [LARGE SCALE GENOMIC DNA]</scope>
    <source>
        <strain evidence="2 3">CCFEE 5935</strain>
    </source>
</reference>
<keyword evidence="3" id="KW-1185">Reference proteome</keyword>
<dbReference type="Gene3D" id="1.10.510.10">
    <property type="entry name" value="Transferase(Phosphotransferase) domain 1"/>
    <property type="match status" value="1"/>
</dbReference>
<comment type="caution">
    <text evidence="2">The sequence shown here is derived from an EMBL/GenBank/DDBJ whole genome shotgun (WGS) entry which is preliminary data.</text>
</comment>